<evidence type="ECO:0000313" key="2">
    <source>
        <dbReference type="EMBL" id="KAK9295211.1"/>
    </source>
</evidence>
<evidence type="ECO:0000256" key="1">
    <source>
        <dbReference type="SAM" id="MobiDB-lite"/>
    </source>
</evidence>
<dbReference type="AlphaFoldDB" id="A0AAW0ZE95"/>
<feature type="region of interest" description="Disordered" evidence="1">
    <location>
        <begin position="83"/>
        <end position="109"/>
    </location>
</feature>
<evidence type="ECO:0000313" key="3">
    <source>
        <dbReference type="Proteomes" id="UP001432146"/>
    </source>
</evidence>
<organism evidence="2 3">
    <name type="scientific">Tetragonisca angustula</name>
    <dbReference type="NCBI Taxonomy" id="166442"/>
    <lineage>
        <taxon>Eukaryota</taxon>
        <taxon>Metazoa</taxon>
        <taxon>Ecdysozoa</taxon>
        <taxon>Arthropoda</taxon>
        <taxon>Hexapoda</taxon>
        <taxon>Insecta</taxon>
        <taxon>Pterygota</taxon>
        <taxon>Neoptera</taxon>
        <taxon>Endopterygota</taxon>
        <taxon>Hymenoptera</taxon>
        <taxon>Apocrita</taxon>
        <taxon>Aculeata</taxon>
        <taxon>Apoidea</taxon>
        <taxon>Anthophila</taxon>
        <taxon>Apidae</taxon>
        <taxon>Tetragonisca</taxon>
    </lineage>
</organism>
<name>A0AAW0ZE95_9HYME</name>
<sequence>MRCRRSVTGGLVMEIAGKESASKADILANKLRDVFHGSEEVRINRPVKKAELRILGLTSPNVTRAVSEAGGCAEAEISVGNIRQRTPNSNNGHRLGKMPGRGCEKDCSR</sequence>
<dbReference type="Proteomes" id="UP001432146">
    <property type="component" value="Unassembled WGS sequence"/>
</dbReference>
<proteinExistence type="predicted"/>
<keyword evidence="3" id="KW-1185">Reference proteome</keyword>
<feature type="compositionally biased region" description="Polar residues" evidence="1">
    <location>
        <begin position="83"/>
        <end position="92"/>
    </location>
</feature>
<dbReference type="EMBL" id="JAWNGG020000278">
    <property type="protein sequence ID" value="KAK9295211.1"/>
    <property type="molecule type" value="Genomic_DNA"/>
</dbReference>
<reference evidence="2 3" key="1">
    <citation type="submission" date="2024-05" db="EMBL/GenBank/DDBJ databases">
        <title>The nuclear and mitochondrial genome assemblies of Tetragonisca angustula (Apidae: Meliponini), a tiny yet remarkable pollinator in the Neotropics.</title>
        <authorList>
            <person name="Ferrari R."/>
            <person name="Ricardo P.C."/>
            <person name="Dias F.C."/>
            <person name="Araujo N.S."/>
            <person name="Soares D.O."/>
            <person name="Zhou Q.-S."/>
            <person name="Zhu C.-D."/>
            <person name="Coutinho L."/>
            <person name="Airas M.C."/>
            <person name="Batista T.M."/>
        </authorList>
    </citation>
    <scope>NUCLEOTIDE SEQUENCE [LARGE SCALE GENOMIC DNA]</scope>
    <source>
        <strain evidence="2">ASF017062</strain>
        <tissue evidence="2">Abdomen</tissue>
    </source>
</reference>
<protein>
    <submittedName>
        <fullName evidence="2">Uncharacterized protein</fullName>
    </submittedName>
</protein>
<accession>A0AAW0ZE95</accession>
<gene>
    <name evidence="2" type="ORF">QLX08_010404</name>
</gene>
<comment type="caution">
    <text evidence="2">The sequence shown here is derived from an EMBL/GenBank/DDBJ whole genome shotgun (WGS) entry which is preliminary data.</text>
</comment>